<feature type="coiled-coil region" evidence="1">
    <location>
        <begin position="289"/>
        <end position="316"/>
    </location>
</feature>
<proteinExistence type="predicted"/>
<comment type="caution">
    <text evidence="2">The sequence shown here is derived from an EMBL/GenBank/DDBJ whole genome shotgun (WGS) entry which is preliminary data.</text>
</comment>
<dbReference type="EMBL" id="VRLW01000001">
    <property type="protein sequence ID" value="KAA1258109.1"/>
    <property type="molecule type" value="Genomic_DNA"/>
</dbReference>
<gene>
    <name evidence="2" type="ORF">LF1_06240</name>
</gene>
<evidence type="ECO:0000313" key="2">
    <source>
        <dbReference type="EMBL" id="KAA1258109.1"/>
    </source>
</evidence>
<organism evidence="2 3">
    <name type="scientific">Rubripirellula obstinata</name>
    <dbReference type="NCBI Taxonomy" id="406547"/>
    <lineage>
        <taxon>Bacteria</taxon>
        <taxon>Pseudomonadati</taxon>
        <taxon>Planctomycetota</taxon>
        <taxon>Planctomycetia</taxon>
        <taxon>Pirellulales</taxon>
        <taxon>Pirellulaceae</taxon>
        <taxon>Rubripirellula</taxon>
    </lineage>
</organism>
<reference evidence="2 3" key="1">
    <citation type="submission" date="2019-08" db="EMBL/GenBank/DDBJ databases">
        <title>Deep-cultivation of Planctomycetes and their phenomic and genomic characterization uncovers novel biology.</title>
        <authorList>
            <person name="Wiegand S."/>
            <person name="Jogler M."/>
            <person name="Boedeker C."/>
            <person name="Pinto D."/>
            <person name="Vollmers J."/>
            <person name="Rivas-Marin E."/>
            <person name="Kohn T."/>
            <person name="Peeters S.H."/>
            <person name="Heuer A."/>
            <person name="Rast P."/>
            <person name="Oberbeckmann S."/>
            <person name="Bunk B."/>
            <person name="Jeske O."/>
            <person name="Meyerdierks A."/>
            <person name="Storesund J.E."/>
            <person name="Kallscheuer N."/>
            <person name="Luecker S."/>
            <person name="Lage O.M."/>
            <person name="Pohl T."/>
            <person name="Merkel B.J."/>
            <person name="Hornburger P."/>
            <person name="Mueller R.-W."/>
            <person name="Bruemmer F."/>
            <person name="Labrenz M."/>
            <person name="Spormann A.M."/>
            <person name="Op Den Camp H."/>
            <person name="Overmann J."/>
            <person name="Amann R."/>
            <person name="Jetten M.S.M."/>
            <person name="Mascher T."/>
            <person name="Medema M.H."/>
            <person name="Devos D.P."/>
            <person name="Kaster A.-K."/>
            <person name="Ovreas L."/>
            <person name="Rohde M."/>
            <person name="Galperin M.Y."/>
            <person name="Jogler C."/>
        </authorList>
    </citation>
    <scope>NUCLEOTIDE SEQUENCE [LARGE SCALE GENOMIC DNA]</scope>
    <source>
        <strain evidence="2 3">LF1</strain>
    </source>
</reference>
<dbReference type="RefSeq" id="WP_068258946.1">
    <property type="nucleotide sequence ID" value="NZ_LWSK01000007.1"/>
</dbReference>
<protein>
    <submittedName>
        <fullName evidence="2">Uncharacterized protein</fullName>
    </submittedName>
</protein>
<evidence type="ECO:0000256" key="1">
    <source>
        <dbReference type="SAM" id="Coils"/>
    </source>
</evidence>
<sequence>MNLWRTFESAGELTDVLPWWRMRLGTEFESLRRFLVATDRNAASYPSESGRRFRVVADTFGVTAMDDDSGVAVELTPDDIVCWRWDVRRFSREIAGVLEIAVQHERVGRTLHETKVGDLSIELGGRPVYLCLRGSASLAMSALTNIAAHARQPYLVLHPTARIKTHAVDAILKATDGVMMSLDSLLTLDSTGRFVEASDSQRQMSLALGIATTEPLQRNTFHLVGDIREMWFDGQRHMMPETAGTWYIAALLAQPNKPIEATELEALRVGTDARRSGGVDEEVVDEESLQRYEQRVREIACELDIAKRNNDLAEQTALQNEQAAIAKEIGSAKGLGGRIRKRSDATRTANTVSQNITRDIKKIRKHHESLANHLASAITRGSTLAYRPDRDYAWML</sequence>
<dbReference type="OrthoDB" id="233888at2"/>
<name>A0A5B1CEC4_9BACT</name>
<dbReference type="Proteomes" id="UP000322699">
    <property type="component" value="Unassembled WGS sequence"/>
</dbReference>
<dbReference type="AlphaFoldDB" id="A0A5B1CEC4"/>
<evidence type="ECO:0000313" key="3">
    <source>
        <dbReference type="Proteomes" id="UP000322699"/>
    </source>
</evidence>
<accession>A0A5B1CEC4</accession>
<keyword evidence="3" id="KW-1185">Reference proteome</keyword>
<keyword evidence="1" id="KW-0175">Coiled coil</keyword>